<feature type="domain" description="CzcB-like barrel-sandwich hybrid" evidence="4">
    <location>
        <begin position="88"/>
        <end position="204"/>
    </location>
</feature>
<name>A0A1I2FSL8_9BACL</name>
<dbReference type="InterPro" id="IPR058647">
    <property type="entry name" value="BSH_CzcB-like"/>
</dbReference>
<dbReference type="InterPro" id="IPR050465">
    <property type="entry name" value="UPF0194_transport"/>
</dbReference>
<organism evidence="5 6">
    <name type="scientific">Paenibacillus catalpae</name>
    <dbReference type="NCBI Taxonomy" id="1045775"/>
    <lineage>
        <taxon>Bacteria</taxon>
        <taxon>Bacillati</taxon>
        <taxon>Bacillota</taxon>
        <taxon>Bacilli</taxon>
        <taxon>Bacillales</taxon>
        <taxon>Paenibacillaceae</taxon>
        <taxon>Paenibacillus</taxon>
    </lineage>
</organism>
<keyword evidence="3" id="KW-0175">Coiled coil</keyword>
<dbReference type="SUPFAM" id="SSF111369">
    <property type="entry name" value="HlyD-like secretion proteins"/>
    <property type="match status" value="1"/>
</dbReference>
<dbReference type="GO" id="GO:0030313">
    <property type="term" value="C:cell envelope"/>
    <property type="evidence" value="ECO:0007669"/>
    <property type="project" value="UniProtKB-SubCell"/>
</dbReference>
<dbReference type="PANTHER" id="PTHR32347:SF23">
    <property type="entry name" value="BLL5650 PROTEIN"/>
    <property type="match status" value="1"/>
</dbReference>
<dbReference type="OrthoDB" id="1817080at2"/>
<dbReference type="NCBIfam" id="TIGR01730">
    <property type="entry name" value="RND_mfp"/>
    <property type="match status" value="1"/>
</dbReference>
<comment type="subcellular location">
    <subcellularLocation>
        <location evidence="1">Cell envelope</location>
    </subcellularLocation>
</comment>
<dbReference type="Gene3D" id="2.40.50.100">
    <property type="match status" value="1"/>
</dbReference>
<sequence>MYPKQRITSLLSRKIAKRAAVFVITALTLSGCSLLPHEEAVLQPPLIQPVQEKLDLVEVTRGSIQTSLKGTATFISSNVKTLSFTESGGQIKSINVTLGQKVKAGDLLAELETDDLELQVRLQKLNVERVQLLYSEAVRDGASGTDKRLKEIDLEREQLSLQAMESRLHKSQLFSPISGTIIFVDSIKTGDRVNAYQTIVTVADPSSMQLTYAASDAKDVLGVEAGMPVSLKYKGKDYTGKVLQSPSNAPVSTDQAKANSTAVTIVMGIDNPPEGIQIGHSADMIIELQKRENAIVLPRKAIRSYMGRSYVQVADGERKKEVDVEVGLTTPTEVEIVKGLEEGQKVILNN</sequence>
<dbReference type="Proteomes" id="UP000198855">
    <property type="component" value="Unassembled WGS sequence"/>
</dbReference>
<dbReference type="Pfam" id="PF25973">
    <property type="entry name" value="BSH_CzcB"/>
    <property type="match status" value="1"/>
</dbReference>
<dbReference type="InterPro" id="IPR006143">
    <property type="entry name" value="RND_pump_MFP"/>
</dbReference>
<dbReference type="Gene3D" id="2.40.30.170">
    <property type="match status" value="1"/>
</dbReference>
<evidence type="ECO:0000313" key="5">
    <source>
        <dbReference type="EMBL" id="SFF08305.1"/>
    </source>
</evidence>
<keyword evidence="6" id="KW-1185">Reference proteome</keyword>
<dbReference type="EMBL" id="FOMT01000005">
    <property type="protein sequence ID" value="SFF08305.1"/>
    <property type="molecule type" value="Genomic_DNA"/>
</dbReference>
<evidence type="ECO:0000256" key="1">
    <source>
        <dbReference type="ARBA" id="ARBA00004196"/>
    </source>
</evidence>
<dbReference type="PROSITE" id="PS51257">
    <property type="entry name" value="PROKAR_LIPOPROTEIN"/>
    <property type="match status" value="1"/>
</dbReference>
<dbReference type="GO" id="GO:0016020">
    <property type="term" value="C:membrane"/>
    <property type="evidence" value="ECO:0007669"/>
    <property type="project" value="InterPro"/>
</dbReference>
<comment type="similarity">
    <text evidence="2">Belongs to the membrane fusion protein (MFP) (TC 8.A.1) family.</text>
</comment>
<dbReference type="Gene3D" id="6.20.50.140">
    <property type="match status" value="1"/>
</dbReference>
<evidence type="ECO:0000256" key="3">
    <source>
        <dbReference type="ARBA" id="ARBA00023054"/>
    </source>
</evidence>
<dbReference type="AlphaFoldDB" id="A0A1I2FSL8"/>
<evidence type="ECO:0000259" key="4">
    <source>
        <dbReference type="Pfam" id="PF25973"/>
    </source>
</evidence>
<protein>
    <submittedName>
        <fullName evidence="5">RND family efflux transporter, MFP subunit</fullName>
    </submittedName>
</protein>
<evidence type="ECO:0000256" key="2">
    <source>
        <dbReference type="ARBA" id="ARBA00009477"/>
    </source>
</evidence>
<dbReference type="GO" id="GO:0022857">
    <property type="term" value="F:transmembrane transporter activity"/>
    <property type="evidence" value="ECO:0007669"/>
    <property type="project" value="InterPro"/>
</dbReference>
<evidence type="ECO:0000313" key="6">
    <source>
        <dbReference type="Proteomes" id="UP000198855"/>
    </source>
</evidence>
<dbReference type="PANTHER" id="PTHR32347">
    <property type="entry name" value="EFFLUX SYSTEM COMPONENT YKNX-RELATED"/>
    <property type="match status" value="1"/>
</dbReference>
<accession>A0A1I2FSL8</accession>
<reference evidence="6" key="1">
    <citation type="submission" date="2016-10" db="EMBL/GenBank/DDBJ databases">
        <authorList>
            <person name="Varghese N."/>
            <person name="Submissions S."/>
        </authorList>
    </citation>
    <scope>NUCLEOTIDE SEQUENCE [LARGE SCALE GENOMIC DNA]</scope>
    <source>
        <strain evidence="6">CGMCC 1.10784</strain>
    </source>
</reference>
<dbReference type="STRING" id="1045775.SAMN05216378_5023"/>
<gene>
    <name evidence="5" type="ORF">SAMN05216378_5023</name>
</gene>
<proteinExistence type="inferred from homology"/>